<accession>A0AAW8UD34</accession>
<proteinExistence type="predicted"/>
<dbReference type="Proteomes" id="UP001250218">
    <property type="component" value="Unassembled WGS sequence"/>
</dbReference>
<reference evidence="1" key="1">
    <citation type="submission" date="2023-03" db="EMBL/GenBank/DDBJ databases">
        <authorList>
            <person name="Shen W."/>
            <person name="Cai J."/>
        </authorList>
    </citation>
    <scope>NUCLEOTIDE SEQUENCE</scope>
    <source>
        <strain evidence="1">Y37</strain>
    </source>
</reference>
<organism evidence="1 2">
    <name type="scientific">Lactococcus lactis</name>
    <dbReference type="NCBI Taxonomy" id="1358"/>
    <lineage>
        <taxon>Bacteria</taxon>
        <taxon>Bacillati</taxon>
        <taxon>Bacillota</taxon>
        <taxon>Bacilli</taxon>
        <taxon>Lactobacillales</taxon>
        <taxon>Streptococcaceae</taxon>
        <taxon>Lactococcus</taxon>
    </lineage>
</organism>
<evidence type="ECO:0000313" key="1">
    <source>
        <dbReference type="EMBL" id="MDT2945189.1"/>
    </source>
</evidence>
<gene>
    <name evidence="1" type="ORF">P7I04_03935</name>
</gene>
<protein>
    <submittedName>
        <fullName evidence="1">Uncharacterized protein</fullName>
    </submittedName>
</protein>
<dbReference type="AlphaFoldDB" id="A0AAW8UD34"/>
<dbReference type="RefSeq" id="WP_310573699.1">
    <property type="nucleotide sequence ID" value="NZ_JARQCO010000005.1"/>
</dbReference>
<dbReference type="EMBL" id="JARQDL010000003">
    <property type="protein sequence ID" value="MDT2945189.1"/>
    <property type="molecule type" value="Genomic_DNA"/>
</dbReference>
<name>A0AAW8UD34_9LACT</name>
<comment type="caution">
    <text evidence="1">The sequence shown here is derived from an EMBL/GenBank/DDBJ whole genome shotgun (WGS) entry which is preliminary data.</text>
</comment>
<evidence type="ECO:0000313" key="2">
    <source>
        <dbReference type="Proteomes" id="UP001250218"/>
    </source>
</evidence>
<sequence>MIQTNTSKKVKEFMKLQQEKINSWNMNVPEIFFSREEKEKIGTITLIIETMLINTRDVLNSINTLSREKNSTGIAILNKTLIENTINFAYAPHFYKESNLDKVIETFQILMDNSKKSMFGLNVWEKATQSFENIIFNNKKTTEIYEHYQSVCQIAHPNLKQSISILKNKNASFNNDRIPHLSLTNDKLLPPEYIKVALSLKDELVQVIDTSINKLGDEVISSYKATEDFSFDICNGILIPSLTEKGKKKYGGNIKN</sequence>